<proteinExistence type="predicted"/>
<evidence type="ECO:0000313" key="2">
    <source>
        <dbReference type="WBParaSite" id="RSKR_0000519250.1"/>
    </source>
</evidence>
<evidence type="ECO:0000313" key="1">
    <source>
        <dbReference type="Proteomes" id="UP000095286"/>
    </source>
</evidence>
<accession>A0AC35TXA9</accession>
<protein>
    <submittedName>
        <fullName evidence="2">BZIP domain-containing protein</fullName>
    </submittedName>
</protein>
<reference evidence="2" key="1">
    <citation type="submission" date="2016-11" db="UniProtKB">
        <authorList>
            <consortium name="WormBaseParasite"/>
        </authorList>
    </citation>
    <scope>IDENTIFICATION</scope>
    <source>
        <strain evidence="2">KR3021</strain>
    </source>
</reference>
<dbReference type="Proteomes" id="UP000095286">
    <property type="component" value="Unplaced"/>
</dbReference>
<organism evidence="1 2">
    <name type="scientific">Rhabditophanes sp. KR3021</name>
    <dbReference type="NCBI Taxonomy" id="114890"/>
    <lineage>
        <taxon>Eukaryota</taxon>
        <taxon>Metazoa</taxon>
        <taxon>Ecdysozoa</taxon>
        <taxon>Nematoda</taxon>
        <taxon>Chromadorea</taxon>
        <taxon>Rhabditida</taxon>
        <taxon>Tylenchina</taxon>
        <taxon>Panagrolaimomorpha</taxon>
        <taxon>Strongyloidoidea</taxon>
        <taxon>Alloionematidae</taxon>
        <taxon>Rhabditophanes</taxon>
    </lineage>
</organism>
<dbReference type="WBParaSite" id="RSKR_0000519250.1">
    <property type="protein sequence ID" value="RSKR_0000519250.1"/>
    <property type="gene ID" value="RSKR_0000519250"/>
</dbReference>
<name>A0AC35TXA9_9BILA</name>
<sequence length="110" mass="13288">MSTKEGTIFKEGESSKVSLTDKKRQYNKKSEEEKTPEYFNSREKNKESVQRNRQKEKQEQQQRTAEIKQLEARKADLKQQLENINVMKQLYKERYQETMDAYTIVPENEY</sequence>